<evidence type="ECO:0000313" key="2">
    <source>
        <dbReference type="Proteomes" id="UP000030686"/>
    </source>
</evidence>
<dbReference type="EMBL" id="HG792020">
    <property type="protein sequence ID" value="CDM37048.1"/>
    <property type="molecule type" value="Genomic_DNA"/>
</dbReference>
<dbReference type="Proteomes" id="UP000030686">
    <property type="component" value="Unassembled WGS sequence"/>
</dbReference>
<protein>
    <submittedName>
        <fullName evidence="1">Uncharacterized protein</fullName>
    </submittedName>
</protein>
<sequence>MNACEHANFLGHRASKYCPLSSFQDKGRPPGLSATNNHHSQILCVLKLSELATDLRFVDHSSRVQNQVELKEIFAPIICAKPPVFDGMKWDFRRRK</sequence>
<dbReference type="AlphaFoldDB" id="W6QJQ4"/>
<evidence type="ECO:0000313" key="1">
    <source>
        <dbReference type="EMBL" id="CDM37048.1"/>
    </source>
</evidence>
<reference evidence="1" key="1">
    <citation type="journal article" date="2014" name="Nat. Commun.">
        <title>Multiple recent horizontal transfers of a large genomic region in cheese making fungi.</title>
        <authorList>
            <person name="Cheeseman K."/>
            <person name="Ropars J."/>
            <person name="Renault P."/>
            <person name="Dupont J."/>
            <person name="Gouzy J."/>
            <person name="Branca A."/>
            <person name="Abraham A.L."/>
            <person name="Ceppi M."/>
            <person name="Conseiller E."/>
            <person name="Debuchy R."/>
            <person name="Malagnac F."/>
            <person name="Goarin A."/>
            <person name="Silar P."/>
            <person name="Lacoste S."/>
            <person name="Sallet E."/>
            <person name="Bensimon A."/>
            <person name="Giraud T."/>
            <person name="Brygoo Y."/>
        </authorList>
    </citation>
    <scope>NUCLEOTIDE SEQUENCE [LARGE SCALE GENOMIC DNA]</scope>
    <source>
        <strain evidence="1">FM164</strain>
    </source>
</reference>
<name>W6QJQ4_PENRF</name>
<accession>W6QJQ4</accession>
<proteinExistence type="predicted"/>
<keyword evidence="2" id="KW-1185">Reference proteome</keyword>
<organism evidence="1 2">
    <name type="scientific">Penicillium roqueforti (strain FM164)</name>
    <dbReference type="NCBI Taxonomy" id="1365484"/>
    <lineage>
        <taxon>Eukaryota</taxon>
        <taxon>Fungi</taxon>
        <taxon>Dikarya</taxon>
        <taxon>Ascomycota</taxon>
        <taxon>Pezizomycotina</taxon>
        <taxon>Eurotiomycetes</taxon>
        <taxon>Eurotiomycetidae</taxon>
        <taxon>Eurotiales</taxon>
        <taxon>Aspergillaceae</taxon>
        <taxon>Penicillium</taxon>
    </lineage>
</organism>
<dbReference type="STRING" id="1365484.W6QJQ4"/>
<gene>
    <name evidence="1" type="ORF">PROQFM164_S06g000008</name>
</gene>